<evidence type="ECO:0000313" key="4">
    <source>
        <dbReference type="Proteomes" id="UP000704176"/>
    </source>
</evidence>
<dbReference type="PROSITE" id="PS50943">
    <property type="entry name" value="HTH_CROC1"/>
    <property type="match status" value="1"/>
</dbReference>
<dbReference type="PANTHER" id="PTHR46797">
    <property type="entry name" value="HTH-TYPE TRANSCRIPTIONAL REGULATOR"/>
    <property type="match status" value="1"/>
</dbReference>
<accession>A0ABS7VI20</accession>
<dbReference type="PANTHER" id="PTHR46797:SF19">
    <property type="entry name" value="BLL2473 PROTEIN"/>
    <property type="match status" value="1"/>
</dbReference>
<gene>
    <name evidence="3" type="ORF">K9B37_01125</name>
</gene>
<dbReference type="Proteomes" id="UP000704176">
    <property type="component" value="Unassembled WGS sequence"/>
</dbReference>
<dbReference type="SUPFAM" id="SSF47413">
    <property type="entry name" value="lambda repressor-like DNA-binding domains"/>
    <property type="match status" value="1"/>
</dbReference>
<sequence length="124" mass="13746">MTETAKSPNGADRRIGERIRLQRLARDMSQQALAEALGITFQQIQKYERGTNRVSASRLQEIARVLQVPVMFFFDEKPSGQGATFPMPDSPQSQSLLRAYQAISDPGLQKQAVALVQTLAAVKK</sequence>
<keyword evidence="4" id="KW-1185">Reference proteome</keyword>
<evidence type="ECO:0000259" key="2">
    <source>
        <dbReference type="PROSITE" id="PS50943"/>
    </source>
</evidence>
<keyword evidence="1" id="KW-0238">DNA-binding</keyword>
<dbReference type="EMBL" id="JAIRBM010000001">
    <property type="protein sequence ID" value="MBZ6074904.1"/>
    <property type="molecule type" value="Genomic_DNA"/>
</dbReference>
<protein>
    <submittedName>
        <fullName evidence="3">Helix-turn-helix domain-containing protein</fullName>
    </submittedName>
</protein>
<evidence type="ECO:0000313" key="3">
    <source>
        <dbReference type="EMBL" id="MBZ6074904.1"/>
    </source>
</evidence>
<organism evidence="3 4">
    <name type="scientific">Microvirga puerhi</name>
    <dbReference type="NCBI Taxonomy" id="2876078"/>
    <lineage>
        <taxon>Bacteria</taxon>
        <taxon>Pseudomonadati</taxon>
        <taxon>Pseudomonadota</taxon>
        <taxon>Alphaproteobacteria</taxon>
        <taxon>Hyphomicrobiales</taxon>
        <taxon>Methylobacteriaceae</taxon>
        <taxon>Microvirga</taxon>
    </lineage>
</organism>
<dbReference type="Gene3D" id="1.10.260.40">
    <property type="entry name" value="lambda repressor-like DNA-binding domains"/>
    <property type="match status" value="1"/>
</dbReference>
<reference evidence="3 4" key="1">
    <citation type="submission" date="2021-09" db="EMBL/GenBank/DDBJ databases">
        <title>The complete genome sequence of a new microorganism.</title>
        <authorList>
            <person name="Zi Z."/>
        </authorList>
    </citation>
    <scope>NUCLEOTIDE SEQUENCE [LARGE SCALE GENOMIC DNA]</scope>
    <source>
        <strain evidence="3 4">WGZ8</strain>
    </source>
</reference>
<feature type="domain" description="HTH cro/C1-type" evidence="2">
    <location>
        <begin position="19"/>
        <end position="73"/>
    </location>
</feature>
<dbReference type="RefSeq" id="WP_224310955.1">
    <property type="nucleotide sequence ID" value="NZ_JAIRBM010000001.1"/>
</dbReference>
<dbReference type="CDD" id="cd00093">
    <property type="entry name" value="HTH_XRE"/>
    <property type="match status" value="1"/>
</dbReference>
<dbReference type="Pfam" id="PF01381">
    <property type="entry name" value="HTH_3"/>
    <property type="match status" value="1"/>
</dbReference>
<name>A0ABS7VI20_9HYPH</name>
<comment type="caution">
    <text evidence="3">The sequence shown here is derived from an EMBL/GenBank/DDBJ whole genome shotgun (WGS) entry which is preliminary data.</text>
</comment>
<evidence type="ECO:0000256" key="1">
    <source>
        <dbReference type="ARBA" id="ARBA00023125"/>
    </source>
</evidence>
<dbReference type="InterPro" id="IPR001387">
    <property type="entry name" value="Cro/C1-type_HTH"/>
</dbReference>
<dbReference type="InterPro" id="IPR050807">
    <property type="entry name" value="TransReg_Diox_bact_type"/>
</dbReference>
<dbReference type="SMART" id="SM00530">
    <property type="entry name" value="HTH_XRE"/>
    <property type="match status" value="1"/>
</dbReference>
<dbReference type="InterPro" id="IPR010982">
    <property type="entry name" value="Lambda_DNA-bd_dom_sf"/>
</dbReference>
<proteinExistence type="predicted"/>